<evidence type="ECO:0000313" key="3">
    <source>
        <dbReference type="Proteomes" id="UP000269438"/>
    </source>
</evidence>
<protein>
    <submittedName>
        <fullName evidence="1">Uncharacterized protein</fullName>
    </submittedName>
</protein>
<evidence type="ECO:0000313" key="2">
    <source>
        <dbReference type="EMBL" id="RLP84604.1"/>
    </source>
</evidence>
<proteinExistence type="predicted"/>
<dbReference type="EMBL" id="RCUY01000011">
    <property type="protein sequence ID" value="RLP80819.1"/>
    <property type="molecule type" value="Genomic_DNA"/>
</dbReference>
<keyword evidence="3" id="KW-1185">Reference proteome</keyword>
<dbReference type="EMBL" id="RCUY01000001">
    <property type="protein sequence ID" value="RLP84604.1"/>
    <property type="molecule type" value="Genomic_DNA"/>
</dbReference>
<sequence>MIFIQTDEAAFNCTSSPVRIKMKIWNKENSTWFWDTCRSLGPAQMYGGQFGGFPIKYKYIGFGYC</sequence>
<comment type="caution">
    <text evidence="1">The sequence shown here is derived from an EMBL/GenBank/DDBJ whole genome shotgun (WGS) entry which is preliminary data.</text>
</comment>
<organism evidence="1 3">
    <name type="scientific">Mycetocola lacteus</name>
    <dbReference type="NCBI Taxonomy" id="76637"/>
    <lineage>
        <taxon>Bacteria</taxon>
        <taxon>Bacillati</taxon>
        <taxon>Actinomycetota</taxon>
        <taxon>Actinomycetes</taxon>
        <taxon>Micrococcales</taxon>
        <taxon>Microbacteriaceae</taxon>
        <taxon>Mycetocola</taxon>
    </lineage>
</organism>
<dbReference type="Proteomes" id="UP000269438">
    <property type="component" value="Unassembled WGS sequence"/>
</dbReference>
<accession>A0A3L7AK81</accession>
<dbReference type="AlphaFoldDB" id="A0A3L7AK81"/>
<reference evidence="1 3" key="1">
    <citation type="submission" date="2018-10" db="EMBL/GenBank/DDBJ databases">
        <authorList>
            <person name="Li J."/>
        </authorList>
    </citation>
    <scope>NUCLEOTIDE SEQUENCE [LARGE SCALE GENOMIC DNA]</scope>
    <source>
        <strain evidence="1 3">JCM 11654</strain>
    </source>
</reference>
<evidence type="ECO:0000313" key="1">
    <source>
        <dbReference type="EMBL" id="RLP80819.1"/>
    </source>
</evidence>
<gene>
    <name evidence="2" type="ORF">D9V34_00980</name>
    <name evidence="1" type="ORF">D9V34_13275</name>
</gene>
<name>A0A3L7AK81_9MICO</name>